<protein>
    <recommendedName>
        <fullName evidence="1">Retrotransposon gag domain-containing protein</fullName>
    </recommendedName>
</protein>
<evidence type="ECO:0000313" key="3">
    <source>
        <dbReference type="Proteomes" id="UP000037035"/>
    </source>
</evidence>
<dbReference type="Pfam" id="PF03732">
    <property type="entry name" value="Retrotrans_gag"/>
    <property type="match status" value="1"/>
</dbReference>
<dbReference type="Proteomes" id="UP000037035">
    <property type="component" value="Unassembled WGS sequence"/>
</dbReference>
<comment type="caution">
    <text evidence="2">The sequence shown here is derived from an EMBL/GenBank/DDBJ whole genome shotgun (WGS) entry which is preliminary data.</text>
</comment>
<feature type="domain" description="Retrotransposon gag" evidence="1">
    <location>
        <begin position="16"/>
        <end position="63"/>
    </location>
</feature>
<evidence type="ECO:0000313" key="2">
    <source>
        <dbReference type="EMBL" id="KNZ61619.1"/>
    </source>
</evidence>
<keyword evidence="3" id="KW-1185">Reference proteome</keyword>
<organism evidence="2 3">
    <name type="scientific">Puccinia sorghi</name>
    <dbReference type="NCBI Taxonomy" id="27349"/>
    <lineage>
        <taxon>Eukaryota</taxon>
        <taxon>Fungi</taxon>
        <taxon>Dikarya</taxon>
        <taxon>Basidiomycota</taxon>
        <taxon>Pucciniomycotina</taxon>
        <taxon>Pucciniomycetes</taxon>
        <taxon>Pucciniales</taxon>
        <taxon>Pucciniaceae</taxon>
        <taxon>Puccinia</taxon>
    </lineage>
</organism>
<dbReference type="OrthoDB" id="1432677at2759"/>
<accession>A0A0L6VLN6</accession>
<reference evidence="2 3" key="1">
    <citation type="submission" date="2015-08" db="EMBL/GenBank/DDBJ databases">
        <title>Next Generation Sequencing and Analysis of the Genome of Puccinia sorghi L Schw, the Causal Agent of Maize Common Rust.</title>
        <authorList>
            <person name="Rochi L."/>
            <person name="Burguener G."/>
            <person name="Darino M."/>
            <person name="Turjanski A."/>
            <person name="Kreff E."/>
            <person name="Dieguez M.J."/>
            <person name="Sacco F."/>
        </authorList>
    </citation>
    <scope>NUCLEOTIDE SEQUENCE [LARGE SCALE GENOMIC DNA]</scope>
    <source>
        <strain evidence="2 3">RO10H11247</strain>
    </source>
</reference>
<dbReference type="AlphaFoldDB" id="A0A0L6VLN6"/>
<dbReference type="VEuPathDB" id="FungiDB:VP01_13783g1"/>
<name>A0A0L6VLN6_9BASI</name>
<dbReference type="InterPro" id="IPR005162">
    <property type="entry name" value="Retrotrans_gag_dom"/>
</dbReference>
<feature type="non-terminal residue" evidence="2">
    <location>
        <position position="1"/>
    </location>
</feature>
<evidence type="ECO:0000259" key="1">
    <source>
        <dbReference type="Pfam" id="PF03732"/>
    </source>
</evidence>
<proteinExistence type="predicted"/>
<dbReference type="EMBL" id="LAVV01004202">
    <property type="protein sequence ID" value="KNZ61619.1"/>
    <property type="molecule type" value="Genomic_DNA"/>
</dbReference>
<sequence length="67" mass="8053">ATWCQLYLNWIFSSELLDWTDFLKDLEASFFDHNHRQRAKMALRNIRQIGTVSNYMLDFNQNAVELI</sequence>
<gene>
    <name evidence="2" type="ORF">VP01_13783g1</name>
</gene>